<organism evidence="1 2">
    <name type="scientific">Puccinia sorghi</name>
    <dbReference type="NCBI Taxonomy" id="27349"/>
    <lineage>
        <taxon>Eukaryota</taxon>
        <taxon>Fungi</taxon>
        <taxon>Dikarya</taxon>
        <taxon>Basidiomycota</taxon>
        <taxon>Pucciniomycotina</taxon>
        <taxon>Pucciniomycetes</taxon>
        <taxon>Pucciniales</taxon>
        <taxon>Pucciniaceae</taxon>
        <taxon>Puccinia</taxon>
    </lineage>
</organism>
<sequence length="187" mass="21833">GFERLPGVKCRKKILESEHNKKSFNIPGTNMYFVSVAFSPSFFLKKKEYTEITQPIINELMIWLFIQLKSRINLETHGVDSIIDEEVLFMKIQLGFLAYPSMAGEIKNTPNPGSSNIPCRIFSLRCPQGQDKFQISSYKISLDIQDYQKQENGNIQLITQRRFGRIHNMTFRKNWRAKKNYMESVVI</sequence>
<dbReference type="EMBL" id="LAVV01004376">
    <property type="protein sequence ID" value="KNZ61491.1"/>
    <property type="molecule type" value="Genomic_DNA"/>
</dbReference>
<evidence type="ECO:0000313" key="2">
    <source>
        <dbReference type="Proteomes" id="UP000037035"/>
    </source>
</evidence>
<dbReference type="AlphaFoldDB" id="A0A0L6VL43"/>
<evidence type="ECO:0000313" key="1">
    <source>
        <dbReference type="EMBL" id="KNZ61491.1"/>
    </source>
</evidence>
<feature type="non-terminal residue" evidence="1">
    <location>
        <position position="1"/>
    </location>
</feature>
<accession>A0A0L6VL43</accession>
<keyword evidence="2" id="KW-1185">Reference proteome</keyword>
<gene>
    <name evidence="1" type="ORF">VP01_1393g8</name>
</gene>
<name>A0A0L6VL43_9BASI</name>
<proteinExistence type="predicted"/>
<protein>
    <submittedName>
        <fullName evidence="1">Uncharacterized protein</fullName>
    </submittedName>
</protein>
<comment type="caution">
    <text evidence="1">The sequence shown here is derived from an EMBL/GenBank/DDBJ whole genome shotgun (WGS) entry which is preliminary data.</text>
</comment>
<dbReference type="VEuPathDB" id="FungiDB:VP01_1393g8"/>
<dbReference type="Proteomes" id="UP000037035">
    <property type="component" value="Unassembled WGS sequence"/>
</dbReference>
<reference evidence="1 2" key="1">
    <citation type="submission" date="2015-08" db="EMBL/GenBank/DDBJ databases">
        <title>Next Generation Sequencing and Analysis of the Genome of Puccinia sorghi L Schw, the Causal Agent of Maize Common Rust.</title>
        <authorList>
            <person name="Rochi L."/>
            <person name="Burguener G."/>
            <person name="Darino M."/>
            <person name="Turjanski A."/>
            <person name="Kreff E."/>
            <person name="Dieguez M.J."/>
            <person name="Sacco F."/>
        </authorList>
    </citation>
    <scope>NUCLEOTIDE SEQUENCE [LARGE SCALE GENOMIC DNA]</scope>
    <source>
        <strain evidence="1 2">RO10H11247</strain>
    </source>
</reference>
<dbReference type="STRING" id="27349.A0A0L6VL43"/>